<proteinExistence type="predicted"/>
<evidence type="ECO:0000313" key="1">
    <source>
        <dbReference type="EMBL" id="VVT11859.1"/>
    </source>
</evidence>
<reference evidence="1 2" key="1">
    <citation type="submission" date="2019-09" db="EMBL/GenBank/DDBJ databases">
        <authorList>
            <person name="Dittami M. S."/>
        </authorList>
    </citation>
    <scope>NUCLEOTIDE SEQUENCE [LARGE SCALE GENOMIC DNA]</scope>
    <source>
        <strain evidence="1">SPHINGO391</strain>
    </source>
</reference>
<dbReference type="AlphaFoldDB" id="A0A5E7Z3M1"/>
<dbReference type="Proteomes" id="UP000326857">
    <property type="component" value="Unassembled WGS sequence"/>
</dbReference>
<name>A0A5E7Z3M1_9SPHN</name>
<sequence>MDGLNVRFGRNTIAVAAKGLWAPQLRHQALSKVAVLDDRHSADTGGDLGICGVIADRAGNLSQQIGRSLVLTSRERFNNFCGFFPNVGCCVVHLRMMPDRFGCVTSLHRGWCKSVLNRVTLGTRRFDNPCLHGRQGHHERATKHPP</sequence>
<organism evidence="1 2">
    <name type="scientific">Sphingomonas aurantiaca</name>
    <dbReference type="NCBI Taxonomy" id="185949"/>
    <lineage>
        <taxon>Bacteria</taxon>
        <taxon>Pseudomonadati</taxon>
        <taxon>Pseudomonadota</taxon>
        <taxon>Alphaproteobacteria</taxon>
        <taxon>Sphingomonadales</taxon>
        <taxon>Sphingomonadaceae</taxon>
        <taxon>Sphingomonas</taxon>
    </lineage>
</organism>
<gene>
    <name evidence="1" type="ORF">SPHINGO391_410125</name>
</gene>
<accession>A0A5E7Z3M1</accession>
<evidence type="ECO:0000313" key="2">
    <source>
        <dbReference type="Proteomes" id="UP000326857"/>
    </source>
</evidence>
<dbReference type="EMBL" id="CABVLI010000036">
    <property type="protein sequence ID" value="VVT11859.1"/>
    <property type="molecule type" value="Genomic_DNA"/>
</dbReference>
<protein>
    <submittedName>
        <fullName evidence="1">Uncharacterized protein</fullName>
    </submittedName>
</protein>